<dbReference type="PRINTS" id="PR00359">
    <property type="entry name" value="BP450"/>
</dbReference>
<keyword evidence="2" id="KW-0503">Monooxygenase</keyword>
<dbReference type="InterPro" id="IPR002397">
    <property type="entry name" value="Cyt_P450_B"/>
</dbReference>
<evidence type="ECO:0000313" key="4">
    <source>
        <dbReference type="Proteomes" id="UP001595829"/>
    </source>
</evidence>
<dbReference type="PANTHER" id="PTHR46696">
    <property type="entry name" value="P450, PUTATIVE (EUROFUNG)-RELATED"/>
    <property type="match status" value="1"/>
</dbReference>
<gene>
    <name evidence="3" type="ORF">ACFPM3_05460</name>
</gene>
<comment type="similarity">
    <text evidence="1 2">Belongs to the cytochrome P450 family.</text>
</comment>
<dbReference type="SUPFAM" id="SSF48264">
    <property type="entry name" value="Cytochrome P450"/>
    <property type="match status" value="1"/>
</dbReference>
<dbReference type="Pfam" id="PF00067">
    <property type="entry name" value="p450"/>
    <property type="match status" value="1"/>
</dbReference>
<protein>
    <submittedName>
        <fullName evidence="3">Cytochrome P450</fullName>
    </submittedName>
</protein>
<evidence type="ECO:0000313" key="3">
    <source>
        <dbReference type="EMBL" id="MFC5021600.1"/>
    </source>
</evidence>
<proteinExistence type="inferred from homology"/>
<dbReference type="RefSeq" id="WP_345693552.1">
    <property type="nucleotide sequence ID" value="NZ_BAABIT010000001.1"/>
</dbReference>
<keyword evidence="4" id="KW-1185">Reference proteome</keyword>
<keyword evidence="2" id="KW-0408">Iron</keyword>
<dbReference type="EMBL" id="JBHSJD010000002">
    <property type="protein sequence ID" value="MFC5021600.1"/>
    <property type="molecule type" value="Genomic_DNA"/>
</dbReference>
<dbReference type="InterPro" id="IPR017972">
    <property type="entry name" value="Cyt_P450_CS"/>
</dbReference>
<dbReference type="PROSITE" id="PS00086">
    <property type="entry name" value="CYTOCHROME_P450"/>
    <property type="match status" value="1"/>
</dbReference>
<keyword evidence="2" id="KW-0479">Metal-binding</keyword>
<keyword evidence="2" id="KW-0560">Oxidoreductase</keyword>
<dbReference type="Gene3D" id="1.10.630.10">
    <property type="entry name" value="Cytochrome P450"/>
    <property type="match status" value="1"/>
</dbReference>
<dbReference type="Proteomes" id="UP001595829">
    <property type="component" value="Unassembled WGS sequence"/>
</dbReference>
<dbReference type="InterPro" id="IPR036396">
    <property type="entry name" value="Cyt_P450_sf"/>
</dbReference>
<organism evidence="3 4">
    <name type="scientific">Streptomyces coeruleoprunus</name>
    <dbReference type="NCBI Taxonomy" id="285563"/>
    <lineage>
        <taxon>Bacteria</taxon>
        <taxon>Bacillati</taxon>
        <taxon>Actinomycetota</taxon>
        <taxon>Actinomycetes</taxon>
        <taxon>Kitasatosporales</taxon>
        <taxon>Streptomycetaceae</taxon>
        <taxon>Streptomyces</taxon>
    </lineage>
</organism>
<dbReference type="PANTHER" id="PTHR46696:SF1">
    <property type="entry name" value="CYTOCHROME P450 YJIB-RELATED"/>
    <property type="match status" value="1"/>
</dbReference>
<sequence>MDPADQTATADPILDLARPSVLRNPYPAYARLRENTPVFWHEPLGSWVLTRHADCLAVLTDSTRFASDWRRAGEDIPAPLLSVQTLDPPEHTAIRHLLLDGFRAQDRRALHDALDHQVKELFAELARRPSFDLVGELAEPLALRFVTTFLGVPAPDLAWFVPMSRTVVDGMDAGLWPEKHEPAVAARAELADYAGGWLADPPENGLIGYVAAHADDSGVDPAVLRNSLRAVLHAGYESASRLLGNAAAALLTTPGAPAAFRDAGPATAVDELIRYDAPVQADARVCVDDTELGGVTIKAGDPVTLLLGAANHDPVRFTHPSELRLDRAPNPHLGFGRGAHACLGASMAIRLAGSVLGTLATDHPGARAVAEPHHRRNLTLRGLDRFEVTLRPSAGEEVRT</sequence>
<reference evidence="4" key="1">
    <citation type="journal article" date="2019" name="Int. J. Syst. Evol. Microbiol.">
        <title>The Global Catalogue of Microorganisms (GCM) 10K type strain sequencing project: providing services to taxonomists for standard genome sequencing and annotation.</title>
        <authorList>
            <consortium name="The Broad Institute Genomics Platform"/>
            <consortium name="The Broad Institute Genome Sequencing Center for Infectious Disease"/>
            <person name="Wu L."/>
            <person name="Ma J."/>
        </authorList>
    </citation>
    <scope>NUCLEOTIDE SEQUENCE [LARGE SCALE GENOMIC DNA]</scope>
    <source>
        <strain evidence="4">CGMCC 4.1648</strain>
    </source>
</reference>
<accession>A0ABV9X816</accession>
<keyword evidence="2" id="KW-0349">Heme</keyword>
<name>A0ABV9X816_9ACTN</name>
<evidence type="ECO:0000256" key="2">
    <source>
        <dbReference type="RuleBase" id="RU000461"/>
    </source>
</evidence>
<dbReference type="InterPro" id="IPR001128">
    <property type="entry name" value="Cyt_P450"/>
</dbReference>
<evidence type="ECO:0000256" key="1">
    <source>
        <dbReference type="ARBA" id="ARBA00010617"/>
    </source>
</evidence>
<comment type="caution">
    <text evidence="3">The sequence shown here is derived from an EMBL/GenBank/DDBJ whole genome shotgun (WGS) entry which is preliminary data.</text>
</comment>